<dbReference type="OrthoDB" id="5287843at2"/>
<dbReference type="AlphaFoldDB" id="A0A5C7EKB3"/>
<evidence type="ECO:0000256" key="6">
    <source>
        <dbReference type="ARBA" id="ARBA00022840"/>
    </source>
</evidence>
<comment type="caution">
    <text evidence="13">The sequence shown here is derived from an EMBL/GenBank/DDBJ whole genome shotgun (WGS) entry which is preliminary data.</text>
</comment>
<dbReference type="PANTHER" id="PTHR11659:SF0">
    <property type="entry name" value="GLUTAMYL-TRNA(GLN) AMIDOTRANSFERASE SUBUNIT B, MITOCHONDRIAL"/>
    <property type="match status" value="1"/>
</dbReference>
<organism evidence="13 14">
    <name type="scientific">Pelomicrobium methylotrophicum</name>
    <dbReference type="NCBI Taxonomy" id="2602750"/>
    <lineage>
        <taxon>Bacteria</taxon>
        <taxon>Pseudomonadati</taxon>
        <taxon>Pseudomonadota</taxon>
        <taxon>Hydrogenophilia</taxon>
        <taxon>Hydrogenophilia incertae sedis</taxon>
        <taxon>Pelomicrobium</taxon>
    </lineage>
</organism>
<evidence type="ECO:0000256" key="8">
    <source>
        <dbReference type="ARBA" id="ARBA00024799"/>
    </source>
</evidence>
<comment type="similarity">
    <text evidence="1 11">Belongs to the GatB/GatE family. GatB subfamily.</text>
</comment>
<dbReference type="NCBIfam" id="NF004015">
    <property type="entry name" value="PRK05477.1-5"/>
    <property type="match status" value="1"/>
</dbReference>
<dbReference type="PROSITE" id="PS01234">
    <property type="entry name" value="GATB"/>
    <property type="match status" value="1"/>
</dbReference>
<dbReference type="EC" id="6.3.5.-" evidence="11"/>
<comment type="function">
    <text evidence="8 11">Allows the formation of correctly charged Asn-tRNA(Asn) or Gln-tRNA(Gln) through the transamidation of misacylated Asp-tRNA(Asn) or Glu-tRNA(Gln) in organisms which lack either or both of asparaginyl-tRNA or glutaminyl-tRNA synthetases. The reaction takes place in the presence of glutamine and ATP through an activated phospho-Asp-tRNA(Asn) or phospho-Glu-tRNA(Gln).</text>
</comment>
<protein>
    <recommendedName>
        <fullName evidence="3 11">Aspartyl/glutamyl-tRNA(Asn/Gln) amidotransferase subunit B</fullName>
        <shortName evidence="11">Asp/Glu-ADT subunit B</shortName>
        <ecNumber evidence="11">6.3.5.-</ecNumber>
    </recommendedName>
</protein>
<dbReference type="Pfam" id="PF02637">
    <property type="entry name" value="GatB_Yqey"/>
    <property type="match status" value="1"/>
</dbReference>
<dbReference type="GO" id="GO:0006412">
    <property type="term" value="P:translation"/>
    <property type="evidence" value="ECO:0007669"/>
    <property type="project" value="UniProtKB-UniRule"/>
</dbReference>
<evidence type="ECO:0000256" key="9">
    <source>
        <dbReference type="ARBA" id="ARBA00047380"/>
    </source>
</evidence>
<dbReference type="Proteomes" id="UP000321201">
    <property type="component" value="Unassembled WGS sequence"/>
</dbReference>
<dbReference type="FunFam" id="1.10.10.410:FF:000001">
    <property type="entry name" value="Aspartyl/glutamyl-tRNA(Asn/Gln) amidotransferase subunit B"/>
    <property type="match status" value="1"/>
</dbReference>
<dbReference type="InterPro" id="IPR014746">
    <property type="entry name" value="Gln_synth/guanido_kin_cat_dom"/>
</dbReference>
<keyword evidence="7 11" id="KW-0648">Protein biosynthesis</keyword>
<reference evidence="13 14" key="1">
    <citation type="submission" date="2019-08" db="EMBL/GenBank/DDBJ databases">
        <title>Pelomicrobium methylotrophicum gen. nov., sp. nov. a moderately thermophilic, facultatively anaerobic, lithoautotrophic and methylotrophic bacterium isolated from a terrestrial mud volcano.</title>
        <authorList>
            <person name="Slobodkina G.B."/>
            <person name="Merkel A.Y."/>
            <person name="Slobodkin A.I."/>
        </authorList>
    </citation>
    <scope>NUCLEOTIDE SEQUENCE [LARGE SCALE GENOMIC DNA]</scope>
    <source>
        <strain evidence="13 14">SM250</strain>
    </source>
</reference>
<evidence type="ECO:0000256" key="7">
    <source>
        <dbReference type="ARBA" id="ARBA00022917"/>
    </source>
</evidence>
<evidence type="ECO:0000259" key="12">
    <source>
        <dbReference type="SMART" id="SM00845"/>
    </source>
</evidence>
<dbReference type="Pfam" id="PF02934">
    <property type="entry name" value="GatB_N"/>
    <property type="match status" value="1"/>
</dbReference>
<dbReference type="SUPFAM" id="SSF55931">
    <property type="entry name" value="Glutamine synthetase/guanido kinase"/>
    <property type="match status" value="1"/>
</dbReference>
<dbReference type="EMBL" id="VPFL01000005">
    <property type="protein sequence ID" value="TXF12671.1"/>
    <property type="molecule type" value="Genomic_DNA"/>
</dbReference>
<dbReference type="GO" id="GO:0050567">
    <property type="term" value="F:glutaminyl-tRNA synthase (glutamine-hydrolyzing) activity"/>
    <property type="evidence" value="ECO:0007669"/>
    <property type="project" value="UniProtKB-UniRule"/>
</dbReference>
<dbReference type="GO" id="GO:0016740">
    <property type="term" value="F:transferase activity"/>
    <property type="evidence" value="ECO:0007669"/>
    <property type="project" value="UniProtKB-KW"/>
</dbReference>
<dbReference type="GO" id="GO:0070681">
    <property type="term" value="P:glutaminyl-tRNAGln biosynthesis via transamidation"/>
    <property type="evidence" value="ECO:0007669"/>
    <property type="project" value="TreeGrafter"/>
</dbReference>
<evidence type="ECO:0000313" key="13">
    <source>
        <dbReference type="EMBL" id="TXF12671.1"/>
    </source>
</evidence>
<evidence type="ECO:0000256" key="5">
    <source>
        <dbReference type="ARBA" id="ARBA00022741"/>
    </source>
</evidence>
<dbReference type="InterPro" id="IPR042114">
    <property type="entry name" value="GatB_C_1"/>
</dbReference>
<dbReference type="InterPro" id="IPR006075">
    <property type="entry name" value="Asn/Gln-tRNA_Trfase_suB/E_cat"/>
</dbReference>
<dbReference type="InterPro" id="IPR003789">
    <property type="entry name" value="Asn/Gln_tRNA_amidoTrase-B-like"/>
</dbReference>
<dbReference type="NCBIfam" id="TIGR00133">
    <property type="entry name" value="gatB"/>
    <property type="match status" value="1"/>
</dbReference>
<keyword evidence="14" id="KW-1185">Reference proteome</keyword>
<gene>
    <name evidence="11 13" type="primary">gatB</name>
    <name evidence="13" type="ORF">FR698_05440</name>
</gene>
<comment type="subunit">
    <text evidence="2 11">Heterotrimer of A, B and C subunits.</text>
</comment>
<dbReference type="PANTHER" id="PTHR11659">
    <property type="entry name" value="GLUTAMYL-TRNA GLN AMIDOTRANSFERASE SUBUNIT B MITOCHONDRIAL AND PROKARYOTIC PET112-RELATED"/>
    <property type="match status" value="1"/>
</dbReference>
<dbReference type="GO" id="GO:0050566">
    <property type="term" value="F:asparaginyl-tRNA synthase (glutamine-hydrolyzing) activity"/>
    <property type="evidence" value="ECO:0007669"/>
    <property type="project" value="RHEA"/>
</dbReference>
<evidence type="ECO:0000256" key="11">
    <source>
        <dbReference type="HAMAP-Rule" id="MF_00121"/>
    </source>
</evidence>
<evidence type="ECO:0000256" key="1">
    <source>
        <dbReference type="ARBA" id="ARBA00005306"/>
    </source>
</evidence>
<dbReference type="Gene3D" id="1.10.150.380">
    <property type="entry name" value="GatB domain, N-terminal subdomain"/>
    <property type="match status" value="1"/>
</dbReference>
<dbReference type="GO" id="GO:0005524">
    <property type="term" value="F:ATP binding"/>
    <property type="evidence" value="ECO:0007669"/>
    <property type="project" value="UniProtKB-KW"/>
</dbReference>
<keyword evidence="13" id="KW-0808">Transferase</keyword>
<dbReference type="NCBIfam" id="NF004014">
    <property type="entry name" value="PRK05477.1-4"/>
    <property type="match status" value="1"/>
</dbReference>
<dbReference type="Gene3D" id="1.10.10.410">
    <property type="match status" value="1"/>
</dbReference>
<dbReference type="InterPro" id="IPR018027">
    <property type="entry name" value="Asn/Gln_amidotransferase"/>
</dbReference>
<dbReference type="InParanoid" id="A0A5C7EKB3"/>
<dbReference type="InterPro" id="IPR023168">
    <property type="entry name" value="GatB_Yqey_C_2"/>
</dbReference>
<keyword evidence="6 11" id="KW-0067">ATP-binding</keyword>
<dbReference type="InterPro" id="IPR017959">
    <property type="entry name" value="Asn/Gln-tRNA_amidoTrfase_suB/E"/>
</dbReference>
<dbReference type="HAMAP" id="MF_00121">
    <property type="entry name" value="GatB"/>
    <property type="match status" value="1"/>
</dbReference>
<evidence type="ECO:0000256" key="3">
    <source>
        <dbReference type="ARBA" id="ARBA00016923"/>
    </source>
</evidence>
<proteinExistence type="inferred from homology"/>
<dbReference type="SMART" id="SM00845">
    <property type="entry name" value="GatB_Yqey"/>
    <property type="match status" value="1"/>
</dbReference>
<evidence type="ECO:0000256" key="10">
    <source>
        <dbReference type="ARBA" id="ARBA00047913"/>
    </source>
</evidence>
<keyword evidence="4 11" id="KW-0436">Ligase</keyword>
<feature type="domain" description="Asn/Gln amidotransferase" evidence="12">
    <location>
        <begin position="332"/>
        <end position="484"/>
    </location>
</feature>
<evidence type="ECO:0000256" key="4">
    <source>
        <dbReference type="ARBA" id="ARBA00022598"/>
    </source>
</evidence>
<sequence>MSMVREGWEVVIGLEVHAQLSTRSKIFSGASTAFGAAPNTQACAVDIALPGVLPVLNRGAVERAIRFGLAVNGRINRRSVFARKNYFYPDLPKGYQISQYELPIIVGGEIPIQVNGSEKVVRLTRAHLEEDAGKSLHEDFHGMTGIDLNRAGTPLLEIVSEPDLCSSEEAVAYAKALHSLVRWIDICDGNMQEGSFRCDANVSVRRVGDKALGTRCEIKNLNSFRFLERAIDYEVERQIEILEDGGRIVQETRLFDPETGQTRSMRTKEEAHDYRYFPDPDLPPLVVSEEWIEQVRSTLPELPQAKRSRYQREFGLSAYDAGVLTATKEMAAYFEALVAQLPQEPKLCANWVMGELAGWLNREGLEIGASPISPGQLAGLLRRLLDGTLSGKLAKEVFEAMARGEARGEDAADRIIDARGLRQISDSGELERVVEAIIAANPEQVAQYRAGKEKVFAYFVGQAMKATRGKANPAQLNEILKRKLVGEQGAGA</sequence>
<dbReference type="InterPro" id="IPR004413">
    <property type="entry name" value="GatB"/>
</dbReference>
<accession>A0A5C7EKB3</accession>
<dbReference type="InterPro" id="IPR017958">
    <property type="entry name" value="Gln-tRNA_amidoTrfase_suB_CS"/>
</dbReference>
<dbReference type="SUPFAM" id="SSF89095">
    <property type="entry name" value="GatB/YqeY motif"/>
    <property type="match status" value="1"/>
</dbReference>
<comment type="catalytic activity">
    <reaction evidence="10 11">
        <text>L-glutamyl-tRNA(Gln) + L-glutamine + ATP + H2O = L-glutaminyl-tRNA(Gln) + L-glutamate + ADP + phosphate + H(+)</text>
        <dbReference type="Rhea" id="RHEA:17521"/>
        <dbReference type="Rhea" id="RHEA-COMP:9681"/>
        <dbReference type="Rhea" id="RHEA-COMP:9684"/>
        <dbReference type="ChEBI" id="CHEBI:15377"/>
        <dbReference type="ChEBI" id="CHEBI:15378"/>
        <dbReference type="ChEBI" id="CHEBI:29985"/>
        <dbReference type="ChEBI" id="CHEBI:30616"/>
        <dbReference type="ChEBI" id="CHEBI:43474"/>
        <dbReference type="ChEBI" id="CHEBI:58359"/>
        <dbReference type="ChEBI" id="CHEBI:78520"/>
        <dbReference type="ChEBI" id="CHEBI:78521"/>
        <dbReference type="ChEBI" id="CHEBI:456216"/>
    </reaction>
</comment>
<dbReference type="FunFam" id="1.10.150.380:FF:000001">
    <property type="entry name" value="Aspartyl/glutamyl-tRNA(Asn/Gln) amidotransferase subunit B"/>
    <property type="match status" value="1"/>
</dbReference>
<evidence type="ECO:0000256" key="2">
    <source>
        <dbReference type="ARBA" id="ARBA00011123"/>
    </source>
</evidence>
<name>A0A5C7EKB3_9PROT</name>
<dbReference type="NCBIfam" id="NF004012">
    <property type="entry name" value="PRK05477.1-2"/>
    <property type="match status" value="1"/>
</dbReference>
<comment type="catalytic activity">
    <reaction evidence="9 11">
        <text>L-aspartyl-tRNA(Asn) + L-glutamine + ATP + H2O = L-asparaginyl-tRNA(Asn) + L-glutamate + ADP + phosphate + 2 H(+)</text>
        <dbReference type="Rhea" id="RHEA:14513"/>
        <dbReference type="Rhea" id="RHEA-COMP:9674"/>
        <dbReference type="Rhea" id="RHEA-COMP:9677"/>
        <dbReference type="ChEBI" id="CHEBI:15377"/>
        <dbReference type="ChEBI" id="CHEBI:15378"/>
        <dbReference type="ChEBI" id="CHEBI:29985"/>
        <dbReference type="ChEBI" id="CHEBI:30616"/>
        <dbReference type="ChEBI" id="CHEBI:43474"/>
        <dbReference type="ChEBI" id="CHEBI:58359"/>
        <dbReference type="ChEBI" id="CHEBI:78515"/>
        <dbReference type="ChEBI" id="CHEBI:78516"/>
        <dbReference type="ChEBI" id="CHEBI:456216"/>
    </reaction>
</comment>
<keyword evidence="5 11" id="KW-0547">Nucleotide-binding</keyword>
<evidence type="ECO:0000313" key="14">
    <source>
        <dbReference type="Proteomes" id="UP000321201"/>
    </source>
</evidence>